<dbReference type="InterPro" id="IPR027417">
    <property type="entry name" value="P-loop_NTPase"/>
</dbReference>
<dbReference type="Pfam" id="PF00004">
    <property type="entry name" value="AAA"/>
    <property type="match status" value="1"/>
</dbReference>
<reference evidence="2 3" key="1">
    <citation type="submission" date="2018-08" db="EMBL/GenBank/DDBJ databases">
        <title>Genomic Encyclopedia of Archaeal and Bacterial Type Strains, Phase II (KMG-II): from individual species to whole genera.</title>
        <authorList>
            <person name="Goeker M."/>
        </authorList>
    </citation>
    <scope>NUCLEOTIDE SEQUENCE [LARGE SCALE GENOMIC DNA]</scope>
    <source>
        <strain evidence="2 3">DSM 100880</strain>
    </source>
</reference>
<dbReference type="Gene3D" id="1.10.8.60">
    <property type="match status" value="1"/>
</dbReference>
<sequence length="337" mass="38421">MNQTLLTRLFKSIEGNKEEPLVRIAYTIIDDERKKGHTKLADKLDTILEGNLVKWIEPQKNESKLKLTKNRDDVFKIPADRRYRLPLASHVDREFLRHHMVLSENVEYKIERIENEYAAKERLANHGLKPRQKILLYGSSGCGKSMSAERIAWNLGLPFYKVRFDAIMSSYLGESSANLKSLFDSLKDFPCVLLLDEFDIIAKKREGQNNDVGEIHRIVNILLGLLEEYESPGILIATTNLEESIDTALFRRFDDIIQIPRPNQEEILGLLQMTLSSLKLGKDINLTDLSNKMLGFSSALVVKVANDAAKLSVIKNQKEISLLNLEKALVENIAFNK</sequence>
<dbReference type="OrthoDB" id="7438987at2"/>
<evidence type="ECO:0000259" key="1">
    <source>
        <dbReference type="SMART" id="SM00382"/>
    </source>
</evidence>
<dbReference type="InterPro" id="IPR003959">
    <property type="entry name" value="ATPase_AAA_core"/>
</dbReference>
<feature type="domain" description="AAA+ ATPase" evidence="1">
    <location>
        <begin position="130"/>
        <end position="263"/>
    </location>
</feature>
<keyword evidence="3" id="KW-1185">Reference proteome</keyword>
<gene>
    <name evidence="2" type="ORF">C8P67_105320</name>
</gene>
<dbReference type="RefSeq" id="WP_115813260.1">
    <property type="nucleotide sequence ID" value="NZ_QUNI01000005.1"/>
</dbReference>
<dbReference type="GO" id="GO:0016887">
    <property type="term" value="F:ATP hydrolysis activity"/>
    <property type="evidence" value="ECO:0007669"/>
    <property type="project" value="InterPro"/>
</dbReference>
<evidence type="ECO:0000313" key="3">
    <source>
        <dbReference type="Proteomes" id="UP000257136"/>
    </source>
</evidence>
<name>A0A3E0ELT5_9FLAO</name>
<dbReference type="InterPro" id="IPR050168">
    <property type="entry name" value="AAA_ATPase_domain"/>
</dbReference>
<dbReference type="InterPro" id="IPR003593">
    <property type="entry name" value="AAA+_ATPase"/>
</dbReference>
<dbReference type="SMART" id="SM00382">
    <property type="entry name" value="AAA"/>
    <property type="match status" value="1"/>
</dbReference>
<comment type="caution">
    <text evidence="2">The sequence shown here is derived from an EMBL/GenBank/DDBJ whole genome shotgun (WGS) entry which is preliminary data.</text>
</comment>
<dbReference type="PANTHER" id="PTHR23077:SF198">
    <property type="entry name" value="ATP-DEPENDENT ZINC METALLOPROTEASE FTSH"/>
    <property type="match status" value="1"/>
</dbReference>
<dbReference type="AlphaFoldDB" id="A0A3E0ELT5"/>
<dbReference type="Gene3D" id="3.40.50.300">
    <property type="entry name" value="P-loop containing nucleotide triphosphate hydrolases"/>
    <property type="match status" value="1"/>
</dbReference>
<dbReference type="PANTHER" id="PTHR23077">
    <property type="entry name" value="AAA-FAMILY ATPASE"/>
    <property type="match status" value="1"/>
</dbReference>
<dbReference type="GO" id="GO:0005524">
    <property type="term" value="F:ATP binding"/>
    <property type="evidence" value="ECO:0007669"/>
    <property type="project" value="InterPro"/>
</dbReference>
<dbReference type="EMBL" id="QUNI01000005">
    <property type="protein sequence ID" value="REG99148.1"/>
    <property type="molecule type" value="Genomic_DNA"/>
</dbReference>
<dbReference type="SUPFAM" id="SSF52540">
    <property type="entry name" value="P-loop containing nucleoside triphosphate hydrolases"/>
    <property type="match status" value="1"/>
</dbReference>
<organism evidence="2 3">
    <name type="scientific">Flavobacterium aquicola</name>
    <dbReference type="NCBI Taxonomy" id="1682742"/>
    <lineage>
        <taxon>Bacteria</taxon>
        <taxon>Pseudomonadati</taxon>
        <taxon>Bacteroidota</taxon>
        <taxon>Flavobacteriia</taxon>
        <taxon>Flavobacteriales</taxon>
        <taxon>Flavobacteriaceae</taxon>
        <taxon>Flavobacterium</taxon>
    </lineage>
</organism>
<accession>A0A3E0ELT5</accession>
<evidence type="ECO:0000313" key="2">
    <source>
        <dbReference type="EMBL" id="REG99148.1"/>
    </source>
</evidence>
<protein>
    <submittedName>
        <fullName evidence="2">ATPase family protein associated with various cellular activities (AAA)</fullName>
    </submittedName>
</protein>
<dbReference type="Proteomes" id="UP000257136">
    <property type="component" value="Unassembled WGS sequence"/>
</dbReference>
<dbReference type="CDD" id="cd19481">
    <property type="entry name" value="RecA-like_protease"/>
    <property type="match status" value="1"/>
</dbReference>
<proteinExistence type="predicted"/>